<reference evidence="1 2" key="1">
    <citation type="submission" date="2017-06" db="EMBL/GenBank/DDBJ databases">
        <title>Hymenobacter amundsenii sp. nov. isolated from regoliths in Antarctica.</title>
        <authorList>
            <person name="Sedlacek I."/>
            <person name="Kralova S."/>
            <person name="Pantucek R."/>
            <person name="Svec P."/>
            <person name="Holochova P."/>
            <person name="Stankova E."/>
            <person name="Vrbovska V."/>
            <person name="Busse H.-J."/>
        </authorList>
    </citation>
    <scope>NUCLEOTIDE SEQUENCE [LARGE SCALE GENOMIC DNA]</scope>
    <source>
        <strain evidence="1 2">CCM 8682</strain>
    </source>
</reference>
<dbReference type="OrthoDB" id="982713at2"/>
<sequence>MYNELPAKEQQEVEQALLHDADLATTCADLLQAQRTLNGLRTAPSARSTEAILQYARSFMRKN</sequence>
<comment type="caution">
    <text evidence="1">The sequence shown here is derived from an EMBL/GenBank/DDBJ whole genome shotgun (WGS) entry which is preliminary data.</text>
</comment>
<dbReference type="AlphaFoldDB" id="A0A246FIZ9"/>
<keyword evidence="2" id="KW-1185">Reference proteome</keyword>
<proteinExistence type="predicted"/>
<evidence type="ECO:0000313" key="1">
    <source>
        <dbReference type="EMBL" id="OWP62494.1"/>
    </source>
</evidence>
<accession>A0A246FIZ9</accession>
<evidence type="ECO:0000313" key="2">
    <source>
        <dbReference type="Proteomes" id="UP000197277"/>
    </source>
</evidence>
<dbReference type="RefSeq" id="WP_088465073.1">
    <property type="nucleotide sequence ID" value="NZ_NIRR01000024.1"/>
</dbReference>
<dbReference type="EMBL" id="NIRR01000024">
    <property type="protein sequence ID" value="OWP62494.1"/>
    <property type="molecule type" value="Genomic_DNA"/>
</dbReference>
<organism evidence="1 2">
    <name type="scientific">Hymenobacter amundsenii</name>
    <dbReference type="NCBI Taxonomy" id="2006685"/>
    <lineage>
        <taxon>Bacteria</taxon>
        <taxon>Pseudomonadati</taxon>
        <taxon>Bacteroidota</taxon>
        <taxon>Cytophagia</taxon>
        <taxon>Cytophagales</taxon>
        <taxon>Hymenobacteraceae</taxon>
        <taxon>Hymenobacter</taxon>
    </lineage>
</organism>
<protein>
    <submittedName>
        <fullName evidence="1">Uncharacterized protein</fullName>
    </submittedName>
</protein>
<dbReference type="Proteomes" id="UP000197277">
    <property type="component" value="Unassembled WGS sequence"/>
</dbReference>
<gene>
    <name evidence="1" type="ORF">CDA63_13945</name>
</gene>
<name>A0A246FIZ9_9BACT</name>